<reference evidence="2" key="1">
    <citation type="journal article" date="2019" name="Int. J. Syst. Evol. Microbiol.">
        <title>The Global Catalogue of Microorganisms (GCM) 10K type strain sequencing project: providing services to taxonomists for standard genome sequencing and annotation.</title>
        <authorList>
            <consortium name="The Broad Institute Genomics Platform"/>
            <consortium name="The Broad Institute Genome Sequencing Center for Infectious Disease"/>
            <person name="Wu L."/>
            <person name="Ma J."/>
        </authorList>
    </citation>
    <scope>NUCLEOTIDE SEQUENCE [LARGE SCALE GENOMIC DNA]</scope>
    <source>
        <strain evidence="2">JCM 19125</strain>
    </source>
</reference>
<gene>
    <name evidence="1" type="ORF">GCM10025789_11350</name>
</gene>
<sequence length="147" mass="16169">MPSSQDPRGDFRTLYDDLVHSVDGYAVGHPSEELDALLIADRGFWSTSFSALAPKLQPDGTYKHLPMTAFLEHAPGKELGGYPLVQFLTWLSARCSSGVSSLSALRPVYGLDQQSGTMIFWEGSIYPEHIQANPTVLLNEYGHSKVL</sequence>
<keyword evidence="2" id="KW-1185">Reference proteome</keyword>
<comment type="caution">
    <text evidence="1">The sequence shown here is derived from an EMBL/GenBank/DDBJ whole genome shotgun (WGS) entry which is preliminary data.</text>
</comment>
<accession>A0ABP9F6P4</accession>
<evidence type="ECO:0000313" key="2">
    <source>
        <dbReference type="Proteomes" id="UP001501521"/>
    </source>
</evidence>
<organism evidence="1 2">
    <name type="scientific">Tessaracoccus lubricantis</name>
    <dbReference type="NCBI Taxonomy" id="545543"/>
    <lineage>
        <taxon>Bacteria</taxon>
        <taxon>Bacillati</taxon>
        <taxon>Actinomycetota</taxon>
        <taxon>Actinomycetes</taxon>
        <taxon>Propionibacteriales</taxon>
        <taxon>Propionibacteriaceae</taxon>
        <taxon>Tessaracoccus</taxon>
    </lineage>
</organism>
<dbReference type="EMBL" id="BAABLV010000019">
    <property type="protein sequence ID" value="GAA4895577.1"/>
    <property type="molecule type" value="Genomic_DNA"/>
</dbReference>
<proteinExistence type="predicted"/>
<name>A0ABP9F6P4_9ACTN</name>
<dbReference type="Proteomes" id="UP001501521">
    <property type="component" value="Unassembled WGS sequence"/>
</dbReference>
<evidence type="ECO:0000313" key="1">
    <source>
        <dbReference type="EMBL" id="GAA4895577.1"/>
    </source>
</evidence>
<protein>
    <submittedName>
        <fullName evidence="1">Uncharacterized protein</fullName>
    </submittedName>
</protein>